<protein>
    <submittedName>
        <fullName evidence="4">PhzF family phenazine biosynthesis protein</fullName>
    </submittedName>
</protein>
<dbReference type="InterPro" id="IPR003719">
    <property type="entry name" value="Phenazine_PhzF-like"/>
</dbReference>
<dbReference type="GO" id="GO:0005737">
    <property type="term" value="C:cytoplasm"/>
    <property type="evidence" value="ECO:0007669"/>
    <property type="project" value="TreeGrafter"/>
</dbReference>
<dbReference type="Pfam" id="PF02567">
    <property type="entry name" value="PhzC-PhzF"/>
    <property type="match status" value="1"/>
</dbReference>
<organism evidence="4 5">
    <name type="scientific">Chitinophaga parva</name>
    <dbReference type="NCBI Taxonomy" id="2169414"/>
    <lineage>
        <taxon>Bacteria</taxon>
        <taxon>Pseudomonadati</taxon>
        <taxon>Bacteroidota</taxon>
        <taxon>Chitinophagia</taxon>
        <taxon>Chitinophagales</taxon>
        <taxon>Chitinophagaceae</taxon>
        <taxon>Chitinophaga</taxon>
    </lineage>
</organism>
<evidence type="ECO:0000313" key="5">
    <source>
        <dbReference type="Proteomes" id="UP000244450"/>
    </source>
</evidence>
<evidence type="ECO:0000256" key="1">
    <source>
        <dbReference type="ARBA" id="ARBA00008270"/>
    </source>
</evidence>
<dbReference type="Gene3D" id="3.10.310.10">
    <property type="entry name" value="Diaminopimelate Epimerase, Chain A, domain 1"/>
    <property type="match status" value="2"/>
</dbReference>
<sequence length="266" mass="28785">MQAIPFYQVDAFTTLPFKGNPAAVCLLEAPLPDATMQAIAMENNLSETAFLLKENNGYRLRWFTPTSEVKLCGHATLASAHVLWEQGLAPVSAPLHFYTLSGELLASRTPDGAITLDFPVAEGQPVTLGERLQAAIPARIVHATFHKDRYVVELENAAAVEQLQPDFSVFKQEGGVIITARGAEGSGYDFISRFFASHLGIDEDPVTGSAHCCLAAYWAPLLGKTEFLAYQASARGGELRVVLKGERVLMTGHAVTVIAGKLLKWS</sequence>
<name>A0A2T7BJP9_9BACT</name>
<keyword evidence="5" id="KW-1185">Reference proteome</keyword>
<evidence type="ECO:0000256" key="2">
    <source>
        <dbReference type="ARBA" id="ARBA00023235"/>
    </source>
</evidence>
<accession>A0A2T7BJP9</accession>
<gene>
    <name evidence="4" type="ORF">DCC81_18585</name>
</gene>
<dbReference type="PANTHER" id="PTHR13774:SF17">
    <property type="entry name" value="PHENAZINE BIOSYNTHESIS-LIKE DOMAIN-CONTAINING PROTEIN"/>
    <property type="match status" value="1"/>
</dbReference>
<dbReference type="EMBL" id="QCYK01000002">
    <property type="protein sequence ID" value="PUZ26484.1"/>
    <property type="molecule type" value="Genomic_DNA"/>
</dbReference>
<dbReference type="OrthoDB" id="9788221at2"/>
<evidence type="ECO:0000313" key="4">
    <source>
        <dbReference type="EMBL" id="PUZ26484.1"/>
    </source>
</evidence>
<comment type="similarity">
    <text evidence="1">Belongs to the PhzF family.</text>
</comment>
<dbReference type="PANTHER" id="PTHR13774">
    <property type="entry name" value="PHENAZINE BIOSYNTHESIS PROTEIN"/>
    <property type="match status" value="1"/>
</dbReference>
<dbReference type="SUPFAM" id="SSF54506">
    <property type="entry name" value="Diaminopimelate epimerase-like"/>
    <property type="match status" value="1"/>
</dbReference>
<dbReference type="GO" id="GO:0016853">
    <property type="term" value="F:isomerase activity"/>
    <property type="evidence" value="ECO:0007669"/>
    <property type="project" value="UniProtKB-KW"/>
</dbReference>
<evidence type="ECO:0000256" key="3">
    <source>
        <dbReference type="PIRSR" id="PIRSR016184-1"/>
    </source>
</evidence>
<proteinExistence type="inferred from homology"/>
<dbReference type="NCBIfam" id="TIGR00654">
    <property type="entry name" value="PhzF_family"/>
    <property type="match status" value="1"/>
</dbReference>
<dbReference type="RefSeq" id="WP_108688320.1">
    <property type="nucleotide sequence ID" value="NZ_QCYK01000002.1"/>
</dbReference>
<comment type="caution">
    <text evidence="4">The sequence shown here is derived from an EMBL/GenBank/DDBJ whole genome shotgun (WGS) entry which is preliminary data.</text>
</comment>
<reference evidence="4 5" key="1">
    <citation type="submission" date="2018-04" db="EMBL/GenBank/DDBJ databases">
        <title>Chitinophaga fuyangensis sp. nov., isolated from soil in a chemical factory.</title>
        <authorList>
            <person name="Chen K."/>
        </authorList>
    </citation>
    <scope>NUCLEOTIDE SEQUENCE [LARGE SCALE GENOMIC DNA]</scope>
    <source>
        <strain evidence="4 5">LY-1</strain>
    </source>
</reference>
<keyword evidence="2" id="KW-0413">Isomerase</keyword>
<feature type="active site" evidence="3">
    <location>
        <position position="47"/>
    </location>
</feature>
<dbReference type="Proteomes" id="UP000244450">
    <property type="component" value="Unassembled WGS sequence"/>
</dbReference>
<dbReference type="AlphaFoldDB" id="A0A2T7BJP9"/>
<dbReference type="PIRSF" id="PIRSF016184">
    <property type="entry name" value="PhzC_PhzF"/>
    <property type="match status" value="1"/>
</dbReference>